<keyword evidence="3 5" id="KW-1133">Transmembrane helix</keyword>
<reference evidence="7" key="1">
    <citation type="submission" date="2016-10" db="EMBL/GenBank/DDBJ databases">
        <authorList>
            <person name="Varghese N."/>
            <person name="Submissions S."/>
        </authorList>
    </citation>
    <scope>NUCLEOTIDE SEQUENCE [LARGE SCALE GENOMIC DNA]</scope>
    <source>
        <strain evidence="7">DSM 5463</strain>
    </source>
</reference>
<dbReference type="RefSeq" id="WP_103896734.1">
    <property type="nucleotide sequence ID" value="NZ_FNUK01000036.1"/>
</dbReference>
<evidence type="ECO:0000256" key="5">
    <source>
        <dbReference type="SAM" id="Phobius"/>
    </source>
</evidence>
<organism evidence="6 7">
    <name type="scientific">Caloramator fervidus</name>
    <dbReference type="NCBI Taxonomy" id="29344"/>
    <lineage>
        <taxon>Bacteria</taxon>
        <taxon>Bacillati</taxon>
        <taxon>Bacillota</taxon>
        <taxon>Clostridia</taxon>
        <taxon>Eubacteriales</taxon>
        <taxon>Clostridiaceae</taxon>
        <taxon>Caloramator</taxon>
    </lineage>
</organism>
<evidence type="ECO:0000313" key="6">
    <source>
        <dbReference type="EMBL" id="SEG14546.1"/>
    </source>
</evidence>
<accession>A0A1H5XTF7</accession>
<dbReference type="EMBL" id="FNUK01000036">
    <property type="protein sequence ID" value="SEG14546.1"/>
    <property type="molecule type" value="Genomic_DNA"/>
</dbReference>
<gene>
    <name evidence="6" type="ORF">SAMN05660865_01850</name>
</gene>
<sequence length="61" mass="6509">MLGAIIFIISPGAMVATVELFNAIRDGDYGLGSVIASLIILLTLMVDVFVSKILNKTQEVI</sequence>
<name>A0A1H5XTF7_9CLOT</name>
<keyword evidence="4 5" id="KW-0472">Membrane</keyword>
<proteinExistence type="predicted"/>
<comment type="subcellular location">
    <subcellularLocation>
        <location evidence="1">Membrane</location>
        <topology evidence="1">Multi-pass membrane protein</topology>
    </subcellularLocation>
</comment>
<dbReference type="SUPFAM" id="SSF161098">
    <property type="entry name" value="MetI-like"/>
    <property type="match status" value="1"/>
</dbReference>
<keyword evidence="2 5" id="KW-0812">Transmembrane</keyword>
<dbReference type="OrthoDB" id="57323at2"/>
<dbReference type="AlphaFoldDB" id="A0A1H5XTF7"/>
<dbReference type="Proteomes" id="UP000242850">
    <property type="component" value="Unassembled WGS sequence"/>
</dbReference>
<dbReference type="InterPro" id="IPR035906">
    <property type="entry name" value="MetI-like_sf"/>
</dbReference>
<evidence type="ECO:0000256" key="3">
    <source>
        <dbReference type="ARBA" id="ARBA00022989"/>
    </source>
</evidence>
<feature type="transmembrane region" description="Helical" evidence="5">
    <location>
        <begin position="31"/>
        <end position="50"/>
    </location>
</feature>
<protein>
    <submittedName>
        <fullName evidence="6">Iron(III) transport system permease protein</fullName>
    </submittedName>
</protein>
<evidence type="ECO:0000313" key="7">
    <source>
        <dbReference type="Proteomes" id="UP000242850"/>
    </source>
</evidence>
<dbReference type="GO" id="GO:0016020">
    <property type="term" value="C:membrane"/>
    <property type="evidence" value="ECO:0007669"/>
    <property type="project" value="UniProtKB-SubCell"/>
</dbReference>
<evidence type="ECO:0000256" key="2">
    <source>
        <dbReference type="ARBA" id="ARBA00022692"/>
    </source>
</evidence>
<keyword evidence="7" id="KW-1185">Reference proteome</keyword>
<evidence type="ECO:0000256" key="1">
    <source>
        <dbReference type="ARBA" id="ARBA00004141"/>
    </source>
</evidence>
<evidence type="ECO:0000256" key="4">
    <source>
        <dbReference type="ARBA" id="ARBA00023136"/>
    </source>
</evidence>